<dbReference type="Pfam" id="PF01425">
    <property type="entry name" value="Amidase"/>
    <property type="match status" value="1"/>
</dbReference>
<dbReference type="GO" id="GO:0012505">
    <property type="term" value="C:endomembrane system"/>
    <property type="evidence" value="ECO:0007669"/>
    <property type="project" value="TreeGrafter"/>
</dbReference>
<organism evidence="2">
    <name type="scientific">marine metagenome</name>
    <dbReference type="NCBI Taxonomy" id="408172"/>
    <lineage>
        <taxon>unclassified sequences</taxon>
        <taxon>metagenomes</taxon>
        <taxon>ecological metagenomes</taxon>
    </lineage>
</organism>
<accession>A0A381TBF7</accession>
<dbReference type="Gene3D" id="3.90.1300.10">
    <property type="entry name" value="Amidase signature (AS) domain"/>
    <property type="match status" value="1"/>
</dbReference>
<proteinExistence type="predicted"/>
<evidence type="ECO:0000259" key="1">
    <source>
        <dbReference type="Pfam" id="PF01425"/>
    </source>
</evidence>
<dbReference type="NCBIfam" id="NF005687">
    <property type="entry name" value="PRK07487.1"/>
    <property type="match status" value="1"/>
</dbReference>
<dbReference type="InterPro" id="IPR020556">
    <property type="entry name" value="Amidase_CS"/>
</dbReference>
<dbReference type="InterPro" id="IPR052739">
    <property type="entry name" value="FAAH2"/>
</dbReference>
<feature type="non-terminal residue" evidence="2">
    <location>
        <position position="1"/>
    </location>
</feature>
<reference evidence="2" key="1">
    <citation type="submission" date="2018-05" db="EMBL/GenBank/DDBJ databases">
        <authorList>
            <person name="Lanie J.A."/>
            <person name="Ng W.-L."/>
            <person name="Kazmierczak K.M."/>
            <person name="Andrzejewski T.M."/>
            <person name="Davidsen T.M."/>
            <person name="Wayne K.J."/>
            <person name="Tettelin H."/>
            <person name="Glass J.I."/>
            <person name="Rusch D."/>
            <person name="Podicherti R."/>
            <person name="Tsui H.-C.T."/>
            <person name="Winkler M.E."/>
        </authorList>
    </citation>
    <scope>NUCLEOTIDE SEQUENCE</scope>
</reference>
<dbReference type="InterPro" id="IPR036928">
    <property type="entry name" value="AS_sf"/>
</dbReference>
<dbReference type="SUPFAM" id="SSF75304">
    <property type="entry name" value="Amidase signature (AS) enzymes"/>
    <property type="match status" value="1"/>
</dbReference>
<name>A0A381TBF7_9ZZZZ</name>
<dbReference type="PANTHER" id="PTHR43372:SF4">
    <property type="entry name" value="FATTY-ACID AMIDE HYDROLASE 2"/>
    <property type="match status" value="1"/>
</dbReference>
<feature type="domain" description="Amidase" evidence="1">
    <location>
        <begin position="26"/>
        <end position="444"/>
    </location>
</feature>
<protein>
    <recommendedName>
        <fullName evidence="1">Amidase domain-containing protein</fullName>
    </recommendedName>
</protein>
<dbReference type="AlphaFoldDB" id="A0A381TBF7"/>
<dbReference type="PROSITE" id="PS00571">
    <property type="entry name" value="AMIDASES"/>
    <property type="match status" value="1"/>
</dbReference>
<evidence type="ECO:0000313" key="2">
    <source>
        <dbReference type="EMBL" id="SVA13074.1"/>
    </source>
</evidence>
<sequence length="466" mass="48549">VGAELWQRTATELAALIASGEASSREVVDAHLGRIDEVNGHCNAVVRVLADEARAEADAADAAVTAGDDLGPFHGVPFTVKENLDVAGTPTTQGLPVFADLVAPTDAPIVERMRSAGGIPIGRTNLPELGLRVSTDNPLHGLTRNPWHPGLCAGGSSGGEGSAIATGMSPLGLGNDIGGSVRNPAFCCGITSLKPSHGRLPSFSVFEHDQNPPLSSQVMLTDGPMARSVADLRTALGVLHGRDPRDPRSVTVPLEGPAAPRRAAMVREVPGIDLHPSAIDGVDRAANALAAAGWEVVDAIPPELERCTDIWAHLLANDIGVLMEVARPILSDELGVMLDGMAAAYTSEALAPAVVQAEYMRLAREWGLFFVDLPVLVMPTWTQPPFPHGADLSGDVEMAGLSELLRCIIPGNVLALPVVAVPVGVSDGLPLGVQCYADRWREDLALSAAADLEAALGMITPIDPVT</sequence>
<dbReference type="PANTHER" id="PTHR43372">
    <property type="entry name" value="FATTY-ACID AMIDE HYDROLASE"/>
    <property type="match status" value="1"/>
</dbReference>
<dbReference type="EMBL" id="UINC01004267">
    <property type="protein sequence ID" value="SVA13074.1"/>
    <property type="molecule type" value="Genomic_DNA"/>
</dbReference>
<dbReference type="InterPro" id="IPR023631">
    <property type="entry name" value="Amidase_dom"/>
</dbReference>
<gene>
    <name evidence="2" type="ORF">METZ01_LOCUS65928</name>
</gene>